<dbReference type="Proteomes" id="UP000254134">
    <property type="component" value="Unassembled WGS sequence"/>
</dbReference>
<accession>A0A7M2Z1M2</accession>
<organism evidence="3 4">
    <name type="scientific">Gaiella occulta</name>
    <dbReference type="NCBI Taxonomy" id="1002870"/>
    <lineage>
        <taxon>Bacteria</taxon>
        <taxon>Bacillati</taxon>
        <taxon>Actinomycetota</taxon>
        <taxon>Thermoleophilia</taxon>
        <taxon>Gaiellales</taxon>
        <taxon>Gaiellaceae</taxon>
        <taxon>Gaiella</taxon>
    </lineage>
</organism>
<feature type="domain" description="YNCE-like beta-propeller" evidence="2">
    <location>
        <begin position="330"/>
        <end position="622"/>
    </location>
</feature>
<gene>
    <name evidence="3" type="ORF">Gocc_0620</name>
</gene>
<evidence type="ECO:0000313" key="4">
    <source>
        <dbReference type="Proteomes" id="UP000254134"/>
    </source>
</evidence>
<dbReference type="InterPro" id="IPR048433">
    <property type="entry name" value="YNCE-like_beta-prop"/>
</dbReference>
<dbReference type="EMBL" id="QQZY01000001">
    <property type="protein sequence ID" value="RDI76201.1"/>
    <property type="molecule type" value="Genomic_DNA"/>
</dbReference>
<dbReference type="Gene3D" id="2.130.10.10">
    <property type="entry name" value="YVTN repeat-like/Quinoprotein amine dehydrogenase"/>
    <property type="match status" value="2"/>
</dbReference>
<evidence type="ECO:0000256" key="1">
    <source>
        <dbReference type="ARBA" id="ARBA00022729"/>
    </source>
</evidence>
<dbReference type="SUPFAM" id="SSF50965">
    <property type="entry name" value="Galactose oxidase, central domain"/>
    <property type="match status" value="1"/>
</dbReference>
<dbReference type="Gene3D" id="2.120.10.80">
    <property type="entry name" value="Kelch-type beta propeller"/>
    <property type="match status" value="1"/>
</dbReference>
<sequence>MRASGGALVLRSEPLAVLGSPLQDAAGAAAGAVPVVAGGLTAADASTDAVIAIARSGPRVVGRLPGARHDAAAVALGGRVYLFGGGNGVAQIDEIVRVAPGHPSSTTVVGRLPAPSSDSAAAALAGTAYVVGGYTGRAWLDTIVAWRPGRPARVVAHLPTALRYAAVSAAGGRVVIAGGSVPTGAASRAVYTFDPATGRIAKAEALPAATTHAAAASLAGLAFVIGGRGSSAGTASDRIVSVDAVSGRVRGAGRLPRALSDLTAVSLPGRIVVAGGRSGTGAVTDVLALSVAAGSRPAGAAAGRAEGAAAGVYAHTGRSMLSAVTRRMPARIYVPNSLANTVDVIDPQTFRIVRHFAVGALPQHVTPAWDMKTLYVLDDAGNSLTPIDPRTSRPGKPIPVTDPYNMYFTPDGRYAIVVAERNARLDFRDPHTFRLRHSLAVPCRGVDHMDFSADGRYLLASCEFSGEMVEVDVRRQRVVGTLALGDGSGKPQDVKLSPDGTIFYVADARAGGVWEVSGAPLRTLGFLPTGRGAHGLYPSRDARFLYVSNRDAGSVSVVDFASRRVVATWRISGGSPDMGGVSADGSVLWLSGRYDGEIYAIATRTGRLLRRIRVGAGPHGVSVWPQPGRFSLGHTGITR</sequence>
<name>A0A7M2Z1M2_9ACTN</name>
<reference evidence="3 4" key="1">
    <citation type="submission" date="2018-07" db="EMBL/GenBank/DDBJ databases">
        <title>High-quality-draft genome sequence of Gaiella occulta.</title>
        <authorList>
            <person name="Severino R."/>
            <person name="Froufe H.J.C."/>
            <person name="Rainey F.A."/>
            <person name="Barroso C."/>
            <person name="Albuquerque L."/>
            <person name="Lobo-Da-Cunha A."/>
            <person name="Da Costa M.S."/>
            <person name="Egas C."/>
        </authorList>
    </citation>
    <scope>NUCLEOTIDE SEQUENCE [LARGE SCALE GENOMIC DNA]</scope>
    <source>
        <strain evidence="3 4">F2-233</strain>
    </source>
</reference>
<dbReference type="InterPro" id="IPR011045">
    <property type="entry name" value="N2O_reductase_N"/>
</dbReference>
<dbReference type="SUPFAM" id="SSF117281">
    <property type="entry name" value="Kelch motif"/>
    <property type="match status" value="1"/>
</dbReference>
<dbReference type="Pfam" id="PF21783">
    <property type="entry name" value="YNCE"/>
    <property type="match status" value="1"/>
</dbReference>
<proteinExistence type="predicted"/>
<dbReference type="InterPro" id="IPR051200">
    <property type="entry name" value="Host-pathogen_enzymatic-act"/>
</dbReference>
<dbReference type="SUPFAM" id="SSF50974">
    <property type="entry name" value="Nitrous oxide reductase, N-terminal domain"/>
    <property type="match status" value="1"/>
</dbReference>
<dbReference type="InterPro" id="IPR015915">
    <property type="entry name" value="Kelch-typ_b-propeller"/>
</dbReference>
<keyword evidence="1" id="KW-0732">Signal</keyword>
<dbReference type="RefSeq" id="WP_220150418.1">
    <property type="nucleotide sequence ID" value="NZ_QQZY01000001.1"/>
</dbReference>
<dbReference type="InterPro" id="IPR011043">
    <property type="entry name" value="Gal_Oxase/kelch_b-propeller"/>
</dbReference>
<keyword evidence="4" id="KW-1185">Reference proteome</keyword>
<reference evidence="4" key="2">
    <citation type="journal article" date="2019" name="MicrobiologyOpen">
        <title>High-quality draft genome sequence of Gaiella occulta isolated from a 150 meter deep mineral water borehole and comparison with the genome sequences of other deep-branching lineages of the phylum Actinobacteria.</title>
        <authorList>
            <person name="Severino R."/>
            <person name="Froufe H.J.C."/>
            <person name="Barroso C."/>
            <person name="Albuquerque L."/>
            <person name="Lobo-da-Cunha A."/>
            <person name="da Costa M.S."/>
            <person name="Egas C."/>
        </authorList>
    </citation>
    <scope>NUCLEOTIDE SEQUENCE [LARGE SCALE GENOMIC DNA]</scope>
    <source>
        <strain evidence="4">F2-233</strain>
    </source>
</reference>
<dbReference type="InterPro" id="IPR015943">
    <property type="entry name" value="WD40/YVTN_repeat-like_dom_sf"/>
</dbReference>
<dbReference type="PANTHER" id="PTHR47197:SF3">
    <property type="entry name" value="DIHYDRO-HEME D1 DEHYDROGENASE"/>
    <property type="match status" value="1"/>
</dbReference>
<dbReference type="PANTHER" id="PTHR47197">
    <property type="entry name" value="PROTEIN NIRF"/>
    <property type="match status" value="1"/>
</dbReference>
<comment type="caution">
    <text evidence="3">The sequence shown here is derived from an EMBL/GenBank/DDBJ whole genome shotgun (WGS) entry which is preliminary data.</text>
</comment>
<evidence type="ECO:0000259" key="2">
    <source>
        <dbReference type="Pfam" id="PF21783"/>
    </source>
</evidence>
<dbReference type="AlphaFoldDB" id="A0A7M2Z1M2"/>
<protein>
    <submittedName>
        <fullName evidence="3">Kelch motif</fullName>
    </submittedName>
</protein>
<evidence type="ECO:0000313" key="3">
    <source>
        <dbReference type="EMBL" id="RDI76201.1"/>
    </source>
</evidence>